<gene>
    <name evidence="3" type="ORF">cyc_02593</name>
</gene>
<name>A0A1D3CUQ7_9EIME</name>
<evidence type="ECO:0000313" key="3">
    <source>
        <dbReference type="EMBL" id="OEH74936.1"/>
    </source>
</evidence>
<evidence type="ECO:0000256" key="2">
    <source>
        <dbReference type="SAM" id="Phobius"/>
    </source>
</evidence>
<dbReference type="VEuPathDB" id="ToxoDB:cyc_02593"/>
<feature type="region of interest" description="Disordered" evidence="1">
    <location>
        <begin position="1"/>
        <end position="20"/>
    </location>
</feature>
<evidence type="ECO:0008006" key="5">
    <source>
        <dbReference type="Google" id="ProtNLM"/>
    </source>
</evidence>
<dbReference type="AlphaFoldDB" id="A0A1D3CUQ7"/>
<dbReference type="Proteomes" id="UP000095192">
    <property type="component" value="Unassembled WGS sequence"/>
</dbReference>
<feature type="region of interest" description="Disordered" evidence="1">
    <location>
        <begin position="128"/>
        <end position="190"/>
    </location>
</feature>
<keyword evidence="2" id="KW-0812">Transmembrane</keyword>
<evidence type="ECO:0000256" key="1">
    <source>
        <dbReference type="SAM" id="MobiDB-lite"/>
    </source>
</evidence>
<sequence>MAAYSSDSVETDEDAADEEFLAENSGPIQELVLHLQNSRAAKAVSFREADSKRENLGYMLLSPNLGPADRFAVAVSLFSCAVLLLLLTTRVARGLKGRLSNNAKIRRRPSHKASKASNTHMAEIMGLPDATPQKSAPEAPVQEEHAIDTEDLEDSGGPKRSGSYPREPTVERNSEVESEDEEREPKKVLSPRVLPRRHLLALNPVLQKEEKKLRRLEEALIRMELESPPRPGPEEFILGVLSRVLDIQHLGRRSDA</sequence>
<protein>
    <recommendedName>
        <fullName evidence="5">Transmembrane protein</fullName>
    </recommendedName>
</protein>
<feature type="transmembrane region" description="Helical" evidence="2">
    <location>
        <begin position="71"/>
        <end position="92"/>
    </location>
</feature>
<proteinExistence type="predicted"/>
<dbReference type="InParanoid" id="A0A1D3CUQ7"/>
<keyword evidence="2" id="KW-0472">Membrane</keyword>
<feature type="compositionally biased region" description="Acidic residues" evidence="1">
    <location>
        <begin position="9"/>
        <end position="20"/>
    </location>
</feature>
<comment type="caution">
    <text evidence="3">The sequence shown here is derived from an EMBL/GenBank/DDBJ whole genome shotgun (WGS) entry which is preliminary data.</text>
</comment>
<accession>A0A1D3CUQ7</accession>
<dbReference type="EMBL" id="JROU02001871">
    <property type="protein sequence ID" value="OEH74936.1"/>
    <property type="molecule type" value="Genomic_DNA"/>
</dbReference>
<keyword evidence="2" id="KW-1133">Transmembrane helix</keyword>
<evidence type="ECO:0000313" key="4">
    <source>
        <dbReference type="Proteomes" id="UP000095192"/>
    </source>
</evidence>
<reference evidence="3 4" key="1">
    <citation type="journal article" date="2016" name="BMC Genomics">
        <title>Comparative genomics reveals Cyclospora cayetanensis possesses coccidia-like metabolism and invasion components but unique surface antigens.</title>
        <authorList>
            <person name="Liu S."/>
            <person name="Wang L."/>
            <person name="Zheng H."/>
            <person name="Xu Z."/>
            <person name="Roellig D.M."/>
            <person name="Li N."/>
            <person name="Frace M.A."/>
            <person name="Tang K."/>
            <person name="Arrowood M.J."/>
            <person name="Moss D.M."/>
            <person name="Zhang L."/>
            <person name="Feng Y."/>
            <person name="Xiao L."/>
        </authorList>
    </citation>
    <scope>NUCLEOTIDE SEQUENCE [LARGE SCALE GENOMIC DNA]</scope>
    <source>
        <strain evidence="3 4">CHN_HEN01</strain>
    </source>
</reference>
<organism evidence="3 4">
    <name type="scientific">Cyclospora cayetanensis</name>
    <dbReference type="NCBI Taxonomy" id="88456"/>
    <lineage>
        <taxon>Eukaryota</taxon>
        <taxon>Sar</taxon>
        <taxon>Alveolata</taxon>
        <taxon>Apicomplexa</taxon>
        <taxon>Conoidasida</taxon>
        <taxon>Coccidia</taxon>
        <taxon>Eucoccidiorida</taxon>
        <taxon>Eimeriorina</taxon>
        <taxon>Eimeriidae</taxon>
        <taxon>Cyclospora</taxon>
    </lineage>
</organism>
<keyword evidence="4" id="KW-1185">Reference proteome</keyword>